<organism evidence="1 2">
    <name type="scientific">Methylobacterium nodulans (strain LMG 21967 / CNCM I-2342 / ORS 2060)</name>
    <dbReference type="NCBI Taxonomy" id="460265"/>
    <lineage>
        <taxon>Bacteria</taxon>
        <taxon>Pseudomonadati</taxon>
        <taxon>Pseudomonadota</taxon>
        <taxon>Alphaproteobacteria</taxon>
        <taxon>Hyphomicrobiales</taxon>
        <taxon>Methylobacteriaceae</taxon>
        <taxon>Methylobacterium</taxon>
    </lineage>
</organism>
<gene>
    <name evidence="1" type="ordered locus">Mnod_5653</name>
</gene>
<dbReference type="KEGG" id="mno:Mnod_5653"/>
<dbReference type="Proteomes" id="UP000008207">
    <property type="component" value="Chromosome"/>
</dbReference>
<sequence>MINLLKSVATTDAGETVQAVPSHRDDLDLNDLDQVAAGLAKYYEMGGHWYIVGHDKHGKATGVVRID</sequence>
<proteinExistence type="predicted"/>
<dbReference type="AlphaFoldDB" id="B8IQI0"/>
<dbReference type="RefSeq" id="WP_015932094.1">
    <property type="nucleotide sequence ID" value="NC_011894.1"/>
</dbReference>
<accession>B8IQI0</accession>
<dbReference type="STRING" id="460265.Mnod_5653"/>
<protein>
    <submittedName>
        <fullName evidence="1">Uncharacterized protein</fullName>
    </submittedName>
</protein>
<evidence type="ECO:0000313" key="2">
    <source>
        <dbReference type="Proteomes" id="UP000008207"/>
    </source>
</evidence>
<dbReference type="OrthoDB" id="8005812at2"/>
<dbReference type="eggNOG" id="ENOG5030SX8">
    <property type="taxonomic scope" value="Bacteria"/>
</dbReference>
<reference evidence="1 2" key="1">
    <citation type="submission" date="2009-01" db="EMBL/GenBank/DDBJ databases">
        <title>Complete sequence of chromosome of Methylobacterium nodulans ORS 2060.</title>
        <authorList>
            <consortium name="US DOE Joint Genome Institute"/>
            <person name="Lucas S."/>
            <person name="Copeland A."/>
            <person name="Lapidus A."/>
            <person name="Glavina del Rio T."/>
            <person name="Dalin E."/>
            <person name="Tice H."/>
            <person name="Bruce D."/>
            <person name="Goodwin L."/>
            <person name="Pitluck S."/>
            <person name="Sims D."/>
            <person name="Brettin T."/>
            <person name="Detter J.C."/>
            <person name="Han C."/>
            <person name="Larimer F."/>
            <person name="Land M."/>
            <person name="Hauser L."/>
            <person name="Kyrpides N."/>
            <person name="Ivanova N."/>
            <person name="Marx C.J."/>
            <person name="Richardson P."/>
        </authorList>
    </citation>
    <scope>NUCLEOTIDE SEQUENCE [LARGE SCALE GENOMIC DNA]</scope>
    <source>
        <strain evidence="2">LMG 21967 / CNCM I-2342 / ORS 2060</strain>
    </source>
</reference>
<name>B8IQI0_METNO</name>
<dbReference type="HOGENOM" id="CLU_205255_0_0_5"/>
<evidence type="ECO:0000313" key="1">
    <source>
        <dbReference type="EMBL" id="ACL60492.1"/>
    </source>
</evidence>
<keyword evidence="2" id="KW-1185">Reference proteome</keyword>
<dbReference type="EMBL" id="CP001349">
    <property type="protein sequence ID" value="ACL60492.1"/>
    <property type="molecule type" value="Genomic_DNA"/>
</dbReference>